<accession>A0AAD6X9A7</accession>
<evidence type="ECO:0000313" key="1">
    <source>
        <dbReference type="EMBL" id="KAJ7040115.1"/>
    </source>
</evidence>
<evidence type="ECO:0000313" key="2">
    <source>
        <dbReference type="Proteomes" id="UP001218188"/>
    </source>
</evidence>
<dbReference type="EMBL" id="JARJCM010000023">
    <property type="protein sequence ID" value="KAJ7040115.1"/>
    <property type="molecule type" value="Genomic_DNA"/>
</dbReference>
<comment type="caution">
    <text evidence="1">The sequence shown here is derived from an EMBL/GenBank/DDBJ whole genome shotgun (WGS) entry which is preliminary data.</text>
</comment>
<protein>
    <submittedName>
        <fullName evidence="1">Uncharacterized protein</fullName>
    </submittedName>
</protein>
<reference evidence="1" key="1">
    <citation type="submission" date="2023-03" db="EMBL/GenBank/DDBJ databases">
        <title>Massive genome expansion in bonnet fungi (Mycena s.s.) driven by repeated elements and novel gene families across ecological guilds.</title>
        <authorList>
            <consortium name="Lawrence Berkeley National Laboratory"/>
            <person name="Harder C.B."/>
            <person name="Miyauchi S."/>
            <person name="Viragh M."/>
            <person name="Kuo A."/>
            <person name="Thoen E."/>
            <person name="Andreopoulos B."/>
            <person name="Lu D."/>
            <person name="Skrede I."/>
            <person name="Drula E."/>
            <person name="Henrissat B."/>
            <person name="Morin E."/>
            <person name="Kohler A."/>
            <person name="Barry K."/>
            <person name="LaButti K."/>
            <person name="Morin E."/>
            <person name="Salamov A."/>
            <person name="Lipzen A."/>
            <person name="Mereny Z."/>
            <person name="Hegedus B."/>
            <person name="Baldrian P."/>
            <person name="Stursova M."/>
            <person name="Weitz H."/>
            <person name="Taylor A."/>
            <person name="Grigoriev I.V."/>
            <person name="Nagy L.G."/>
            <person name="Martin F."/>
            <person name="Kauserud H."/>
        </authorList>
    </citation>
    <scope>NUCLEOTIDE SEQUENCE</scope>
    <source>
        <strain evidence="1">CBHHK200</strain>
    </source>
</reference>
<proteinExistence type="predicted"/>
<sequence>MAGHPTLSVDVPAFEWEVGSPSKWDVPVRRRRRKFLMNVTLDSPSDSLFGLRSENQKGYNGTICGPFWLGVGSFESLSGGRSVGMVWATSEYIEFPPYRGISWTKIALAGAYVHRLGWEWAH</sequence>
<dbReference type="Proteomes" id="UP001218188">
    <property type="component" value="Unassembled WGS sequence"/>
</dbReference>
<gene>
    <name evidence="1" type="ORF">C8F04DRAFT_1178215</name>
</gene>
<name>A0AAD6X9A7_9AGAR</name>
<keyword evidence="2" id="KW-1185">Reference proteome</keyword>
<dbReference type="AlphaFoldDB" id="A0AAD6X9A7"/>
<organism evidence="1 2">
    <name type="scientific">Mycena alexandri</name>
    <dbReference type="NCBI Taxonomy" id="1745969"/>
    <lineage>
        <taxon>Eukaryota</taxon>
        <taxon>Fungi</taxon>
        <taxon>Dikarya</taxon>
        <taxon>Basidiomycota</taxon>
        <taxon>Agaricomycotina</taxon>
        <taxon>Agaricomycetes</taxon>
        <taxon>Agaricomycetidae</taxon>
        <taxon>Agaricales</taxon>
        <taxon>Marasmiineae</taxon>
        <taxon>Mycenaceae</taxon>
        <taxon>Mycena</taxon>
    </lineage>
</organism>